<dbReference type="OMA" id="DAVKGHW"/>
<dbReference type="AlphaFoldDB" id="J3NBT3"/>
<reference evidence="5" key="2">
    <citation type="submission" date="2013-04" db="UniProtKB">
        <authorList>
            <consortium name="EnsemblPlants"/>
        </authorList>
    </citation>
    <scope>IDENTIFICATION</scope>
</reference>
<reference evidence="5" key="1">
    <citation type="journal article" date="2013" name="Nat. Commun.">
        <title>Whole-genome sequencing of Oryza brachyantha reveals mechanisms underlying Oryza genome evolution.</title>
        <authorList>
            <person name="Chen J."/>
            <person name="Huang Q."/>
            <person name="Gao D."/>
            <person name="Wang J."/>
            <person name="Lang Y."/>
            <person name="Liu T."/>
            <person name="Li B."/>
            <person name="Bai Z."/>
            <person name="Luis Goicoechea J."/>
            <person name="Liang C."/>
            <person name="Chen C."/>
            <person name="Zhang W."/>
            <person name="Sun S."/>
            <person name="Liao Y."/>
            <person name="Zhang X."/>
            <person name="Yang L."/>
            <person name="Song C."/>
            <person name="Wang M."/>
            <person name="Shi J."/>
            <person name="Liu G."/>
            <person name="Liu J."/>
            <person name="Zhou H."/>
            <person name="Zhou W."/>
            <person name="Yu Q."/>
            <person name="An N."/>
            <person name="Chen Y."/>
            <person name="Cai Q."/>
            <person name="Wang B."/>
            <person name="Liu B."/>
            <person name="Min J."/>
            <person name="Huang Y."/>
            <person name="Wu H."/>
            <person name="Li Z."/>
            <person name="Zhang Y."/>
            <person name="Yin Y."/>
            <person name="Song W."/>
            <person name="Jiang J."/>
            <person name="Jackson S.A."/>
            <person name="Wing R.A."/>
            <person name="Wang J."/>
            <person name="Chen M."/>
        </authorList>
    </citation>
    <scope>NUCLEOTIDE SEQUENCE [LARGE SCALE GENOMIC DNA]</scope>
    <source>
        <strain evidence="5">cv. IRGC 101232</strain>
    </source>
</reference>
<dbReference type="EnsemblPlants" id="OB12G14410.1">
    <property type="protein sequence ID" value="OB12G14410.1"/>
    <property type="gene ID" value="OB12G14410"/>
</dbReference>
<dbReference type="GO" id="GO:0005634">
    <property type="term" value="C:nucleus"/>
    <property type="evidence" value="ECO:0007669"/>
    <property type="project" value="TreeGrafter"/>
</dbReference>
<dbReference type="SMART" id="SM00717">
    <property type="entry name" value="SANT"/>
    <property type="match status" value="2"/>
</dbReference>
<dbReference type="InterPro" id="IPR001005">
    <property type="entry name" value="SANT/Myb"/>
</dbReference>
<evidence type="ECO:0000256" key="2">
    <source>
        <dbReference type="ARBA" id="ARBA00023125"/>
    </source>
</evidence>
<name>J3NBT3_ORYBR</name>
<sequence length="407" mass="46487">MDTLLDLSYSDSENLTMDFSWLFHPQTAISDGMPFDSFLQQDGHHRQEQHHVDLDHPFEAEFTTVHEPALAGGSVHPFTTLYDIDHELCRRGINRKGRTDGEASSIFLLMPKAEASSHLVRDVHAGAYDDACGMNGKLVSRSKASRKASKKADAVKGHWTLKEDRKLVKLVEQFGLKKWSQISGMLPGRVGKQCRERWFNHLRPNIKKDTWSEEEDMVLIEIHKEVGNRWAEIAKRLHGRTENSIKNHWNATKRRQFARRRNRSTSKSGTALQDYIKSLDIDTLSPQESLMNNERSGSNPSDMMITTQGTLFLDEYNCSHSHTSEEHIVPSCDGFPADLWRGLFDRKEEEETQYLLYDMDSHVDMNCIFSHSDYGSNIEPGLTSLVTPEEGFSRKQGYAFPDGLVQN</sequence>
<protein>
    <submittedName>
        <fullName evidence="5">Uncharacterized protein</fullName>
    </submittedName>
</protein>
<keyword evidence="2" id="KW-0238">DNA-binding</keyword>
<dbReference type="PROSITE" id="PS50090">
    <property type="entry name" value="MYB_LIKE"/>
    <property type="match status" value="2"/>
</dbReference>
<keyword evidence="1" id="KW-0677">Repeat</keyword>
<dbReference type="HOGENOM" id="CLU_028567_9_1_1"/>
<feature type="domain" description="Myb-like" evidence="3">
    <location>
        <begin position="151"/>
        <end position="202"/>
    </location>
</feature>
<dbReference type="PANTHER" id="PTHR45614">
    <property type="entry name" value="MYB PROTEIN-RELATED"/>
    <property type="match status" value="1"/>
</dbReference>
<organism evidence="5">
    <name type="scientific">Oryza brachyantha</name>
    <name type="common">malo sina</name>
    <dbReference type="NCBI Taxonomy" id="4533"/>
    <lineage>
        <taxon>Eukaryota</taxon>
        <taxon>Viridiplantae</taxon>
        <taxon>Streptophyta</taxon>
        <taxon>Embryophyta</taxon>
        <taxon>Tracheophyta</taxon>
        <taxon>Spermatophyta</taxon>
        <taxon>Magnoliopsida</taxon>
        <taxon>Liliopsida</taxon>
        <taxon>Poales</taxon>
        <taxon>Poaceae</taxon>
        <taxon>BOP clade</taxon>
        <taxon>Oryzoideae</taxon>
        <taxon>Oryzeae</taxon>
        <taxon>Oryzinae</taxon>
        <taxon>Oryza</taxon>
    </lineage>
</organism>
<dbReference type="SUPFAM" id="SSF46689">
    <property type="entry name" value="Homeodomain-like"/>
    <property type="match status" value="1"/>
</dbReference>
<keyword evidence="6" id="KW-1185">Reference proteome</keyword>
<evidence type="ECO:0000256" key="1">
    <source>
        <dbReference type="ARBA" id="ARBA00022737"/>
    </source>
</evidence>
<dbReference type="InterPro" id="IPR050560">
    <property type="entry name" value="MYB_TF"/>
</dbReference>
<evidence type="ECO:0000259" key="3">
    <source>
        <dbReference type="PROSITE" id="PS50090"/>
    </source>
</evidence>
<dbReference type="Proteomes" id="UP000006038">
    <property type="component" value="Chromosome 12"/>
</dbReference>
<proteinExistence type="predicted"/>
<gene>
    <name evidence="5" type="primary">LOC102717115</name>
</gene>
<dbReference type="PANTHER" id="PTHR45614:SF285">
    <property type="entry name" value="TRANSCRIPTION FACTOR MYB98"/>
    <property type="match status" value="1"/>
</dbReference>
<evidence type="ECO:0000313" key="5">
    <source>
        <dbReference type="EnsemblPlants" id="OB12G14410.1"/>
    </source>
</evidence>
<dbReference type="InterPro" id="IPR009057">
    <property type="entry name" value="Homeodomain-like_sf"/>
</dbReference>
<dbReference type="InterPro" id="IPR017930">
    <property type="entry name" value="Myb_dom"/>
</dbReference>
<accession>J3NBT3</accession>
<feature type="domain" description="HTH myb-type" evidence="4">
    <location>
        <begin position="207"/>
        <end position="257"/>
    </location>
</feature>
<dbReference type="FunFam" id="1.10.10.60:FF:000010">
    <property type="entry name" value="Transcriptional activator Myb isoform A"/>
    <property type="match status" value="1"/>
</dbReference>
<dbReference type="Gene3D" id="1.10.10.60">
    <property type="entry name" value="Homeodomain-like"/>
    <property type="match status" value="2"/>
</dbReference>
<evidence type="ECO:0000313" key="6">
    <source>
        <dbReference type="Proteomes" id="UP000006038"/>
    </source>
</evidence>
<dbReference type="GO" id="GO:0000978">
    <property type="term" value="F:RNA polymerase II cis-regulatory region sequence-specific DNA binding"/>
    <property type="evidence" value="ECO:0007669"/>
    <property type="project" value="TreeGrafter"/>
</dbReference>
<feature type="domain" description="Myb-like" evidence="3">
    <location>
        <begin position="203"/>
        <end position="253"/>
    </location>
</feature>
<dbReference type="eggNOG" id="KOG0048">
    <property type="taxonomic scope" value="Eukaryota"/>
</dbReference>
<dbReference type="CDD" id="cd00167">
    <property type="entry name" value="SANT"/>
    <property type="match status" value="2"/>
</dbReference>
<dbReference type="GO" id="GO:0000981">
    <property type="term" value="F:DNA-binding transcription factor activity, RNA polymerase II-specific"/>
    <property type="evidence" value="ECO:0007669"/>
    <property type="project" value="TreeGrafter"/>
</dbReference>
<evidence type="ECO:0000259" key="4">
    <source>
        <dbReference type="PROSITE" id="PS51294"/>
    </source>
</evidence>
<dbReference type="STRING" id="4533.J3NBT3"/>
<dbReference type="Pfam" id="PF13921">
    <property type="entry name" value="Myb_DNA-bind_6"/>
    <property type="match status" value="1"/>
</dbReference>
<feature type="domain" description="HTH myb-type" evidence="4">
    <location>
        <begin position="151"/>
        <end position="206"/>
    </location>
</feature>
<dbReference type="Gramene" id="OB12G14410.1">
    <property type="protein sequence ID" value="OB12G14410.1"/>
    <property type="gene ID" value="OB12G14410"/>
</dbReference>
<dbReference type="PROSITE" id="PS51294">
    <property type="entry name" value="HTH_MYB"/>
    <property type="match status" value="2"/>
</dbReference>